<dbReference type="OrthoDB" id="3257007at2759"/>
<evidence type="ECO:0000313" key="3">
    <source>
        <dbReference type="Proteomes" id="UP000313359"/>
    </source>
</evidence>
<dbReference type="AlphaFoldDB" id="A0A5C2S0Y9"/>
<feature type="non-terminal residue" evidence="2">
    <location>
        <position position="258"/>
    </location>
</feature>
<sequence>LGREHNKSPFPKRTIARPILIRGFDPDKGPCCTAKKFRIDIHGTPASEWNTSATEVFVRDFLTVPQHTCRNRKKVHAMFRSHFKTLQRHFRKGRSKDKGKGKGKEGDRSDMGDRYQRKYNLFQRRHAIVSRYHVLHPHIKILQRLGVNGMSSDEEEEDAPFVRYRVLVKPWRSEAVTKFLRALDALHRRYRKTGGSGSKRGSRPRLRYVYSEKSTSKEVRRLPINAYSEDWYREQKGLRRDEIAARPTPYNFDLDASV</sequence>
<dbReference type="Proteomes" id="UP000313359">
    <property type="component" value="Unassembled WGS sequence"/>
</dbReference>
<feature type="non-terminal residue" evidence="2">
    <location>
        <position position="1"/>
    </location>
</feature>
<reference evidence="2" key="1">
    <citation type="journal article" date="2018" name="Genome Biol. Evol.">
        <title>Genomics and development of Lentinus tigrinus, a white-rot wood-decaying mushroom with dimorphic fruiting bodies.</title>
        <authorList>
            <person name="Wu B."/>
            <person name="Xu Z."/>
            <person name="Knudson A."/>
            <person name="Carlson A."/>
            <person name="Chen N."/>
            <person name="Kovaka S."/>
            <person name="LaButti K."/>
            <person name="Lipzen A."/>
            <person name="Pennachio C."/>
            <person name="Riley R."/>
            <person name="Schakwitz W."/>
            <person name="Umezawa K."/>
            <person name="Ohm R.A."/>
            <person name="Grigoriev I.V."/>
            <person name="Nagy L.G."/>
            <person name="Gibbons J."/>
            <person name="Hibbett D."/>
        </authorList>
    </citation>
    <scope>NUCLEOTIDE SEQUENCE [LARGE SCALE GENOMIC DNA]</scope>
    <source>
        <strain evidence="2">ALCF2SS1-6</strain>
    </source>
</reference>
<feature type="compositionally biased region" description="Basic and acidic residues" evidence="1">
    <location>
        <begin position="96"/>
        <end position="112"/>
    </location>
</feature>
<protein>
    <submittedName>
        <fullName evidence="2">Uncharacterized protein</fullName>
    </submittedName>
</protein>
<gene>
    <name evidence="2" type="ORF">L227DRAFT_478047</name>
</gene>
<evidence type="ECO:0000313" key="2">
    <source>
        <dbReference type="EMBL" id="RPD56981.1"/>
    </source>
</evidence>
<feature type="region of interest" description="Disordered" evidence="1">
    <location>
        <begin position="88"/>
        <end position="112"/>
    </location>
</feature>
<name>A0A5C2S0Y9_9APHY</name>
<evidence type="ECO:0000256" key="1">
    <source>
        <dbReference type="SAM" id="MobiDB-lite"/>
    </source>
</evidence>
<accession>A0A5C2S0Y9</accession>
<dbReference type="EMBL" id="ML122284">
    <property type="protein sequence ID" value="RPD56981.1"/>
    <property type="molecule type" value="Genomic_DNA"/>
</dbReference>
<proteinExistence type="predicted"/>
<dbReference type="STRING" id="1328759.A0A5C2S0Y9"/>
<keyword evidence="3" id="KW-1185">Reference proteome</keyword>
<organism evidence="2 3">
    <name type="scientific">Lentinus tigrinus ALCF2SS1-6</name>
    <dbReference type="NCBI Taxonomy" id="1328759"/>
    <lineage>
        <taxon>Eukaryota</taxon>
        <taxon>Fungi</taxon>
        <taxon>Dikarya</taxon>
        <taxon>Basidiomycota</taxon>
        <taxon>Agaricomycotina</taxon>
        <taxon>Agaricomycetes</taxon>
        <taxon>Polyporales</taxon>
        <taxon>Polyporaceae</taxon>
        <taxon>Lentinus</taxon>
    </lineage>
</organism>